<dbReference type="GO" id="GO:0015297">
    <property type="term" value="F:antiporter activity"/>
    <property type="evidence" value="ECO:0007669"/>
    <property type="project" value="UniProtKB-KW"/>
</dbReference>
<accession>A0A370U4C5</accession>
<keyword evidence="2" id="KW-0813">Transport</keyword>
<organism evidence="13 14">
    <name type="scientific">Marinomonas piezotolerans</name>
    <dbReference type="NCBI Taxonomy" id="2213058"/>
    <lineage>
        <taxon>Bacteria</taxon>
        <taxon>Pseudomonadati</taxon>
        <taxon>Pseudomonadota</taxon>
        <taxon>Gammaproteobacteria</taxon>
        <taxon>Oceanospirillales</taxon>
        <taxon>Oceanospirillaceae</taxon>
        <taxon>Marinomonas</taxon>
    </lineage>
</organism>
<dbReference type="GO" id="GO:0006814">
    <property type="term" value="P:sodium ion transport"/>
    <property type="evidence" value="ECO:0007669"/>
    <property type="project" value="UniProtKB-KW"/>
</dbReference>
<feature type="transmembrane region" description="Helical" evidence="11">
    <location>
        <begin position="358"/>
        <end position="381"/>
    </location>
</feature>
<feature type="transmembrane region" description="Helical" evidence="11">
    <location>
        <begin position="252"/>
        <end position="270"/>
    </location>
</feature>
<dbReference type="NCBIfam" id="NF038006">
    <property type="entry name" value="NhaD_1"/>
    <property type="match status" value="1"/>
</dbReference>
<feature type="transmembrane region" description="Helical" evidence="11">
    <location>
        <begin position="108"/>
        <end position="124"/>
    </location>
</feature>
<feature type="transmembrane region" description="Helical" evidence="11">
    <location>
        <begin position="70"/>
        <end position="87"/>
    </location>
</feature>
<feature type="transmembrane region" description="Helical" evidence="11">
    <location>
        <begin position="152"/>
        <end position="178"/>
    </location>
</feature>
<dbReference type="InterPro" id="IPR045016">
    <property type="entry name" value="NhaD-like"/>
</dbReference>
<comment type="caution">
    <text evidence="13">The sequence shown here is derived from an EMBL/GenBank/DDBJ whole genome shotgun (WGS) entry which is preliminary data.</text>
</comment>
<evidence type="ECO:0000256" key="7">
    <source>
        <dbReference type="ARBA" id="ARBA00023065"/>
    </source>
</evidence>
<evidence type="ECO:0000313" key="14">
    <source>
        <dbReference type="Proteomes" id="UP000254326"/>
    </source>
</evidence>
<feature type="domain" description="Citrate transporter-like" evidence="12">
    <location>
        <begin position="10"/>
        <end position="365"/>
    </location>
</feature>
<evidence type="ECO:0000256" key="9">
    <source>
        <dbReference type="ARBA" id="ARBA00023201"/>
    </source>
</evidence>
<proteinExistence type="inferred from homology"/>
<evidence type="ECO:0000313" key="13">
    <source>
        <dbReference type="EMBL" id="RDL42634.1"/>
    </source>
</evidence>
<dbReference type="Pfam" id="PF03600">
    <property type="entry name" value="CitMHS"/>
    <property type="match status" value="1"/>
</dbReference>
<feature type="transmembrane region" description="Helical" evidence="11">
    <location>
        <begin position="184"/>
        <end position="206"/>
    </location>
</feature>
<sequence length="420" mass="45661">MPAVLQYVLIGLAVIALLGVVLEDVIHVNKAKVTLFLGTFSWVILYVFHAGTPEQAEAVSRGFEENVSEIASLWLFLVAAMTFVAYLNKKGMIENIIHLFMPKRIKERSLLFLTAIFCFVFSSLADNITATLVSVTLILSLNLSTKKTIRFATLVVFAVNSGGVALITGDVTTLMIFLDGKVDILDLMMLSAPAFVAVILLALLLSRGMKETVEISIKRNEVRSVDLLIGAAFLCTIISTIAANVLFNIPPVLMFLLGMATMFLIARFFDADEKEEQSILDYIRVIEFETLLFFLGILLLVGMLKEIEVLDSIVRMYEVLPPVIANFLMGVLSSAIDNVPLTAALLKAGIIMTEAEWLGLTYAVGVGGSLLVIGSAAGIVAMSKVNGLTFGSYARYSLVLLLVYTIGYIASMSMAQLVLS</sequence>
<feature type="transmembrane region" description="Helical" evidence="11">
    <location>
        <begin position="130"/>
        <end position="145"/>
    </location>
</feature>
<evidence type="ECO:0000256" key="8">
    <source>
        <dbReference type="ARBA" id="ARBA00023136"/>
    </source>
</evidence>
<keyword evidence="8 11" id="KW-0472">Membrane</keyword>
<dbReference type="AlphaFoldDB" id="A0A370U4C5"/>
<gene>
    <name evidence="13" type="ORF">DN730_18680</name>
</gene>
<keyword evidence="3" id="KW-0050">Antiport</keyword>
<dbReference type="Proteomes" id="UP000254326">
    <property type="component" value="Unassembled WGS sequence"/>
</dbReference>
<dbReference type="GO" id="GO:0016020">
    <property type="term" value="C:membrane"/>
    <property type="evidence" value="ECO:0007669"/>
    <property type="project" value="UniProtKB-SubCell"/>
</dbReference>
<evidence type="ECO:0000256" key="4">
    <source>
        <dbReference type="ARBA" id="ARBA00022692"/>
    </source>
</evidence>
<reference evidence="13 14" key="1">
    <citation type="submission" date="2018-06" db="EMBL/GenBank/DDBJ databases">
        <title>Marinomonas sp. YLB-05 draft genome sequence.</title>
        <authorList>
            <person name="Yu L."/>
            <person name="Tang X."/>
        </authorList>
    </citation>
    <scope>NUCLEOTIDE SEQUENCE [LARGE SCALE GENOMIC DNA]</scope>
    <source>
        <strain evidence="13 14">YLB-05</strain>
    </source>
</reference>
<feature type="transmembrane region" description="Helical" evidence="11">
    <location>
        <begin position="33"/>
        <end position="50"/>
    </location>
</feature>
<feature type="transmembrane region" description="Helical" evidence="11">
    <location>
        <begin position="324"/>
        <end position="346"/>
    </location>
</feature>
<evidence type="ECO:0000256" key="10">
    <source>
        <dbReference type="ARBA" id="ARBA00025753"/>
    </source>
</evidence>
<keyword evidence="14" id="KW-1185">Reference proteome</keyword>
<evidence type="ECO:0000256" key="6">
    <source>
        <dbReference type="ARBA" id="ARBA00023053"/>
    </source>
</evidence>
<feature type="transmembrane region" description="Helical" evidence="11">
    <location>
        <begin position="227"/>
        <end position="246"/>
    </location>
</feature>
<protein>
    <submittedName>
        <fullName evidence="13">Sodium:proton antiporter</fullName>
    </submittedName>
</protein>
<evidence type="ECO:0000259" key="12">
    <source>
        <dbReference type="Pfam" id="PF03600"/>
    </source>
</evidence>
<comment type="subcellular location">
    <subcellularLocation>
        <location evidence="1">Membrane</location>
        <topology evidence="1">Multi-pass membrane protein</topology>
    </subcellularLocation>
</comment>
<evidence type="ECO:0000256" key="2">
    <source>
        <dbReference type="ARBA" id="ARBA00022448"/>
    </source>
</evidence>
<keyword evidence="4 11" id="KW-0812">Transmembrane</keyword>
<evidence type="ECO:0000256" key="5">
    <source>
        <dbReference type="ARBA" id="ARBA00022989"/>
    </source>
</evidence>
<keyword evidence="6" id="KW-0915">Sodium</keyword>
<dbReference type="InterPro" id="IPR004680">
    <property type="entry name" value="Cit_transptr-like_dom"/>
</dbReference>
<keyword evidence="5 11" id="KW-1133">Transmembrane helix</keyword>
<feature type="transmembrane region" description="Helical" evidence="11">
    <location>
        <begin position="282"/>
        <end position="304"/>
    </location>
</feature>
<comment type="similarity">
    <text evidence="10">Belongs to the NhaD Na(+)/H(+) (TC 2.A.62) antiporter family.</text>
</comment>
<keyword evidence="7" id="KW-0406">Ion transport</keyword>
<dbReference type="RefSeq" id="WP_115469646.1">
    <property type="nucleotide sequence ID" value="NZ_QKRA01000018.1"/>
</dbReference>
<dbReference type="PANTHER" id="PTHR43269:SF2">
    <property type="entry name" value="SODIUM_PROTON ANTIPORTER 1-RELATED"/>
    <property type="match status" value="1"/>
</dbReference>
<dbReference type="EMBL" id="QKRA01000018">
    <property type="protein sequence ID" value="RDL42634.1"/>
    <property type="molecule type" value="Genomic_DNA"/>
</dbReference>
<name>A0A370U4C5_9GAMM</name>
<feature type="transmembrane region" description="Helical" evidence="11">
    <location>
        <begin position="393"/>
        <end position="419"/>
    </location>
</feature>
<keyword evidence="9" id="KW-0739">Sodium transport</keyword>
<evidence type="ECO:0000256" key="3">
    <source>
        <dbReference type="ARBA" id="ARBA00022449"/>
    </source>
</evidence>
<evidence type="ECO:0000256" key="11">
    <source>
        <dbReference type="SAM" id="Phobius"/>
    </source>
</evidence>
<dbReference type="OrthoDB" id="9772058at2"/>
<evidence type="ECO:0000256" key="1">
    <source>
        <dbReference type="ARBA" id="ARBA00004141"/>
    </source>
</evidence>
<feature type="transmembrane region" description="Helical" evidence="11">
    <location>
        <begin position="6"/>
        <end position="26"/>
    </location>
</feature>
<dbReference type="PANTHER" id="PTHR43269">
    <property type="entry name" value="SODIUM/PROTON ANTIPORTER 1-RELATED"/>
    <property type="match status" value="1"/>
</dbReference>